<dbReference type="GeneID" id="9940157"/>
<reference evidence="1" key="1">
    <citation type="submission" date="2012-04" db="EMBL/GenBank/DDBJ databases">
        <title>The Genome Sequence of Loa loa.</title>
        <authorList>
            <consortium name="The Broad Institute Genome Sequencing Platform"/>
            <consortium name="Broad Institute Genome Sequencing Center for Infectious Disease"/>
            <person name="Nutman T.B."/>
            <person name="Fink D.L."/>
            <person name="Russ C."/>
            <person name="Young S."/>
            <person name="Zeng Q."/>
            <person name="Gargeya S."/>
            <person name="Alvarado L."/>
            <person name="Berlin A."/>
            <person name="Chapman S.B."/>
            <person name="Chen Z."/>
            <person name="Freedman E."/>
            <person name="Gellesch M."/>
            <person name="Goldberg J."/>
            <person name="Griggs A."/>
            <person name="Gujja S."/>
            <person name="Heilman E.R."/>
            <person name="Heiman D."/>
            <person name="Howarth C."/>
            <person name="Mehta T."/>
            <person name="Neiman D."/>
            <person name="Pearson M."/>
            <person name="Roberts A."/>
            <person name="Saif S."/>
            <person name="Shea T."/>
            <person name="Shenoy N."/>
            <person name="Sisk P."/>
            <person name="Stolte C."/>
            <person name="Sykes S."/>
            <person name="White J."/>
            <person name="Yandava C."/>
            <person name="Haas B."/>
            <person name="Henn M.R."/>
            <person name="Nusbaum C."/>
            <person name="Birren B."/>
        </authorList>
    </citation>
    <scope>NUCLEOTIDE SEQUENCE [LARGE SCALE GENOMIC DNA]</scope>
</reference>
<organism evidence="1">
    <name type="scientific">Loa loa</name>
    <name type="common">Eye worm</name>
    <name type="synonym">Filaria loa</name>
    <dbReference type="NCBI Taxonomy" id="7209"/>
    <lineage>
        <taxon>Eukaryota</taxon>
        <taxon>Metazoa</taxon>
        <taxon>Ecdysozoa</taxon>
        <taxon>Nematoda</taxon>
        <taxon>Chromadorea</taxon>
        <taxon>Rhabditida</taxon>
        <taxon>Spirurina</taxon>
        <taxon>Spiruromorpha</taxon>
        <taxon>Filarioidea</taxon>
        <taxon>Onchocercidae</taxon>
        <taxon>Loa</taxon>
    </lineage>
</organism>
<dbReference type="CTD" id="9940157"/>
<dbReference type="InParanoid" id="A0A1S0U7W1"/>
<name>A0A1S0U7W1_LOALO</name>
<accession>A0A1S0U7W1</accession>
<dbReference type="KEGG" id="loa:LOAG_02769"/>
<evidence type="ECO:0000313" key="1">
    <source>
        <dbReference type="EMBL" id="EFO25713.2"/>
    </source>
</evidence>
<dbReference type="RefSeq" id="XP_003138354.2">
    <property type="nucleotide sequence ID" value="XM_003138306.2"/>
</dbReference>
<proteinExistence type="predicted"/>
<protein>
    <submittedName>
        <fullName evidence="1">Uncharacterized protein</fullName>
    </submittedName>
</protein>
<gene>
    <name evidence="1" type="ORF">LOAG_02769</name>
</gene>
<sequence length="54" mass="6091">MSLKVRTRNMYLSKQEVDGQPRISREARYLRGKREGKIGSEDGVGKEAVVVVRG</sequence>
<dbReference type="EMBL" id="JH712070">
    <property type="protein sequence ID" value="EFO25713.2"/>
    <property type="molecule type" value="Genomic_DNA"/>
</dbReference>
<dbReference type="AlphaFoldDB" id="A0A1S0U7W1"/>